<dbReference type="Proteomes" id="UP000727907">
    <property type="component" value="Unassembled WGS sequence"/>
</dbReference>
<organism evidence="1 2">
    <name type="scientific">Reyranella humidisoli</name>
    <dbReference type="NCBI Taxonomy" id="2849149"/>
    <lineage>
        <taxon>Bacteria</taxon>
        <taxon>Pseudomonadati</taxon>
        <taxon>Pseudomonadota</taxon>
        <taxon>Alphaproteobacteria</taxon>
        <taxon>Hyphomicrobiales</taxon>
        <taxon>Reyranellaceae</taxon>
        <taxon>Reyranella</taxon>
    </lineage>
</organism>
<dbReference type="CDD" id="cd20298">
    <property type="entry name" value="cupin_UAH"/>
    <property type="match status" value="1"/>
</dbReference>
<reference evidence="1 2" key="1">
    <citation type="submission" date="2021-06" db="EMBL/GenBank/DDBJ databases">
        <authorList>
            <person name="Lee D.H."/>
        </authorList>
    </citation>
    <scope>NUCLEOTIDE SEQUENCE [LARGE SCALE GENOMIC DNA]</scope>
    <source>
        <strain evidence="1 2">MMS21-HV4-11</strain>
    </source>
</reference>
<dbReference type="EMBL" id="JAHOPB010000001">
    <property type="protein sequence ID" value="MBU8874238.1"/>
    <property type="molecule type" value="Genomic_DNA"/>
</dbReference>
<dbReference type="Pfam" id="PF04115">
    <property type="entry name" value="Ureidogly_lyase"/>
    <property type="match status" value="1"/>
</dbReference>
<dbReference type="EC" id="4.3.2.3" evidence="1"/>
<dbReference type="RefSeq" id="WP_216959416.1">
    <property type="nucleotide sequence ID" value="NZ_JAHOPB010000001.1"/>
</dbReference>
<sequence length="218" mass="24128">MSDGVVFDYLNPDIPPGLRLLDVPLIRANRDTIKGYGEVVRDPKKQKIEIVPWPLNGSRKLDAGTGIEGGTTEGIFTCEWRGNELIGRNEAVGGHYVIGFRDLPEKAQPGVKLSRGRVLLWHCNYHPDGGQLFWPLDGKPFVVPVALPGDDLKPETFKAFWSDGSVGIYIHPGIWHEGVFPVHESGRFFDKQGKVHARVSCDLAREFGVLLNVPLPLG</sequence>
<dbReference type="InterPro" id="IPR007247">
    <property type="entry name" value="Ureidogly_lyase"/>
</dbReference>
<keyword evidence="2" id="KW-1185">Reference proteome</keyword>
<evidence type="ECO:0000313" key="1">
    <source>
        <dbReference type="EMBL" id="MBU8874238.1"/>
    </source>
</evidence>
<dbReference type="InterPro" id="IPR047233">
    <property type="entry name" value="UAH_cupin"/>
</dbReference>
<comment type="caution">
    <text evidence="1">The sequence shown here is derived from an EMBL/GenBank/DDBJ whole genome shotgun (WGS) entry which is preliminary data.</text>
</comment>
<accession>A0ABS6II23</accession>
<name>A0ABS6II23_9HYPH</name>
<proteinExistence type="predicted"/>
<protein>
    <submittedName>
        <fullName evidence="1">Ureidoglycolate lyase</fullName>
        <ecNumber evidence="1">4.3.2.3</ecNumber>
    </submittedName>
</protein>
<evidence type="ECO:0000313" key="2">
    <source>
        <dbReference type="Proteomes" id="UP000727907"/>
    </source>
</evidence>
<dbReference type="GO" id="GO:0050385">
    <property type="term" value="F:ureidoglycolate lyase activity"/>
    <property type="evidence" value="ECO:0007669"/>
    <property type="project" value="UniProtKB-EC"/>
</dbReference>
<gene>
    <name evidence="1" type="ORF">KQ910_10720</name>
</gene>
<keyword evidence="1" id="KW-0456">Lyase</keyword>